<feature type="compositionally biased region" description="Basic and acidic residues" evidence="1">
    <location>
        <begin position="500"/>
        <end position="509"/>
    </location>
</feature>
<feature type="non-terminal residue" evidence="2">
    <location>
        <position position="1"/>
    </location>
</feature>
<accession>A0A8K0JUK4</accession>
<name>A0A8K0JUK4_LADFU</name>
<dbReference type="OrthoDB" id="6021951at2759"/>
<dbReference type="PANTHER" id="PTHR22574">
    <property type="match status" value="1"/>
</dbReference>
<dbReference type="GO" id="GO:0005634">
    <property type="term" value="C:nucleus"/>
    <property type="evidence" value="ECO:0007669"/>
    <property type="project" value="TreeGrafter"/>
</dbReference>
<evidence type="ECO:0000256" key="1">
    <source>
        <dbReference type="SAM" id="MobiDB-lite"/>
    </source>
</evidence>
<proteinExistence type="predicted"/>
<dbReference type="PANTHER" id="PTHR22574:SF10">
    <property type="entry name" value="GOLGI-ASSOCIATED RAB2 INTERACTOR PROTEIN 1A"/>
    <property type="match status" value="1"/>
</dbReference>
<sequence length="546" mass="62074">MSFSRIQKLLYSPEYGELEDIVVLESPFAQITPEGKGIRQVQIALTPTKLILAQDIFDDNTLVENSKDDKKINLENVTVSPDVDAEIESLELVSIIPINLVSLSLFVQGRKRALKARLRNGEVFYFELGGSHHRKMLWKLWSDKVKSMSPGAPISSSSETTTTNSSSHANVCIKKKYSSRTCSHKSRPSKLNDKCSTDTKILRSCKTKLPSRRKPWTDRNLFPTEIDDDGKGECFGTYKPSKAEELSKNLQFHEQCKGDSADKSDDKFSWSVSRQVELNLINERQMMSVIPRRKKIAASEKKESQRSILVHRFDSGVSENCELGLYLAPLDGANDDQYKELSSGDFINPTDSGVRMWKECSDARRKRKSYSLRSRDLVAYPHFYNGLGPIRNHISLAEKCLLQLRRTKSALQLNNMDSDEMCLPVPKCQLTATISYDNLTLPLFEEGEQKRYEKLLRKFPCSPLHLTGIHFWMPDLSYQSSSANNIYHKRRSILENLHGEKISSQDKSKKISRIPAMSSKTVYGHNSAKSKPLSEGDKARRKKYNS</sequence>
<keyword evidence="3" id="KW-1185">Reference proteome</keyword>
<reference evidence="2" key="1">
    <citation type="submission" date="2013-04" db="EMBL/GenBank/DDBJ databases">
        <authorList>
            <person name="Qu J."/>
            <person name="Murali S.C."/>
            <person name="Bandaranaike D."/>
            <person name="Bellair M."/>
            <person name="Blankenburg K."/>
            <person name="Chao H."/>
            <person name="Dinh H."/>
            <person name="Doddapaneni H."/>
            <person name="Downs B."/>
            <person name="Dugan-Rocha S."/>
            <person name="Elkadiri S."/>
            <person name="Gnanaolivu R.D."/>
            <person name="Hernandez B."/>
            <person name="Javaid M."/>
            <person name="Jayaseelan J.C."/>
            <person name="Lee S."/>
            <person name="Li M."/>
            <person name="Ming W."/>
            <person name="Munidasa M."/>
            <person name="Muniz J."/>
            <person name="Nguyen L."/>
            <person name="Ongeri F."/>
            <person name="Osuji N."/>
            <person name="Pu L.-L."/>
            <person name="Puazo M."/>
            <person name="Qu C."/>
            <person name="Quiroz J."/>
            <person name="Raj R."/>
            <person name="Weissenberger G."/>
            <person name="Xin Y."/>
            <person name="Zou X."/>
            <person name="Han Y."/>
            <person name="Richards S."/>
            <person name="Worley K."/>
            <person name="Muzny D."/>
            <person name="Gibbs R."/>
        </authorList>
    </citation>
    <scope>NUCLEOTIDE SEQUENCE</scope>
    <source>
        <strain evidence="2">Sampled in the wild</strain>
    </source>
</reference>
<reference evidence="2" key="2">
    <citation type="submission" date="2017-10" db="EMBL/GenBank/DDBJ databases">
        <title>Ladona fulva Genome sequencing and assembly.</title>
        <authorList>
            <person name="Murali S."/>
            <person name="Richards S."/>
            <person name="Bandaranaike D."/>
            <person name="Bellair M."/>
            <person name="Blankenburg K."/>
            <person name="Chao H."/>
            <person name="Dinh H."/>
            <person name="Doddapaneni H."/>
            <person name="Dugan-Rocha S."/>
            <person name="Elkadiri S."/>
            <person name="Gnanaolivu R."/>
            <person name="Hernandez B."/>
            <person name="Skinner E."/>
            <person name="Javaid M."/>
            <person name="Lee S."/>
            <person name="Li M."/>
            <person name="Ming W."/>
            <person name="Munidasa M."/>
            <person name="Muniz J."/>
            <person name="Nguyen L."/>
            <person name="Hughes D."/>
            <person name="Osuji N."/>
            <person name="Pu L.-L."/>
            <person name="Puazo M."/>
            <person name="Qu C."/>
            <person name="Quiroz J."/>
            <person name="Raj R."/>
            <person name="Weissenberger G."/>
            <person name="Xin Y."/>
            <person name="Zou X."/>
            <person name="Han Y."/>
            <person name="Worley K."/>
            <person name="Muzny D."/>
            <person name="Gibbs R."/>
        </authorList>
    </citation>
    <scope>NUCLEOTIDE SEQUENCE</scope>
    <source>
        <strain evidence="2">Sampled in the wild</strain>
    </source>
</reference>
<protein>
    <submittedName>
        <fullName evidence="2">Uncharacterized protein</fullName>
    </submittedName>
</protein>
<dbReference type="Proteomes" id="UP000792457">
    <property type="component" value="Unassembled WGS sequence"/>
</dbReference>
<evidence type="ECO:0000313" key="2">
    <source>
        <dbReference type="EMBL" id="KAG8222686.1"/>
    </source>
</evidence>
<comment type="caution">
    <text evidence="2">The sequence shown here is derived from an EMBL/GenBank/DDBJ whole genome shotgun (WGS) entry which is preliminary data.</text>
</comment>
<organism evidence="2 3">
    <name type="scientific">Ladona fulva</name>
    <name type="common">Scarce chaser dragonfly</name>
    <name type="synonym">Libellula fulva</name>
    <dbReference type="NCBI Taxonomy" id="123851"/>
    <lineage>
        <taxon>Eukaryota</taxon>
        <taxon>Metazoa</taxon>
        <taxon>Ecdysozoa</taxon>
        <taxon>Arthropoda</taxon>
        <taxon>Hexapoda</taxon>
        <taxon>Insecta</taxon>
        <taxon>Pterygota</taxon>
        <taxon>Palaeoptera</taxon>
        <taxon>Odonata</taxon>
        <taxon>Epiprocta</taxon>
        <taxon>Anisoptera</taxon>
        <taxon>Libelluloidea</taxon>
        <taxon>Libellulidae</taxon>
        <taxon>Ladona</taxon>
    </lineage>
</organism>
<evidence type="ECO:0000313" key="3">
    <source>
        <dbReference type="Proteomes" id="UP000792457"/>
    </source>
</evidence>
<dbReference type="AlphaFoldDB" id="A0A8K0JUK4"/>
<feature type="region of interest" description="Disordered" evidence="1">
    <location>
        <begin position="500"/>
        <end position="546"/>
    </location>
</feature>
<gene>
    <name evidence="2" type="ORF">J437_LFUL015883</name>
</gene>
<dbReference type="EMBL" id="KZ308141">
    <property type="protein sequence ID" value="KAG8222686.1"/>
    <property type="molecule type" value="Genomic_DNA"/>
</dbReference>